<accession>A0A9Q0NC02</accession>
<comment type="similarity">
    <text evidence="2 4">Belongs to the AB hydrolase superfamily. Lipase family.</text>
</comment>
<dbReference type="Proteomes" id="UP001151699">
    <property type="component" value="Chromosome A"/>
</dbReference>
<dbReference type="InterPro" id="IPR000734">
    <property type="entry name" value="TAG_lipase"/>
</dbReference>
<name>A0A9Q0NC02_9DIPT</name>
<evidence type="ECO:0000313" key="7">
    <source>
        <dbReference type="EMBL" id="KAJ6647308.1"/>
    </source>
</evidence>
<dbReference type="Gene3D" id="3.40.50.1820">
    <property type="entry name" value="alpha/beta hydrolase"/>
    <property type="match status" value="1"/>
</dbReference>
<evidence type="ECO:0000313" key="8">
    <source>
        <dbReference type="Proteomes" id="UP001151699"/>
    </source>
</evidence>
<dbReference type="PANTHER" id="PTHR11610:SF150">
    <property type="entry name" value="FI01825P-RELATED"/>
    <property type="match status" value="1"/>
</dbReference>
<dbReference type="InterPro" id="IPR033906">
    <property type="entry name" value="Lipase_N"/>
</dbReference>
<reference evidence="7" key="1">
    <citation type="submission" date="2022-07" db="EMBL/GenBank/DDBJ databases">
        <authorList>
            <person name="Trinca V."/>
            <person name="Uliana J.V.C."/>
            <person name="Torres T.T."/>
            <person name="Ward R.J."/>
            <person name="Monesi N."/>
        </authorList>
    </citation>
    <scope>NUCLEOTIDE SEQUENCE</scope>
    <source>
        <strain evidence="7">HSMRA1968</strain>
        <tissue evidence="7">Whole embryos</tissue>
    </source>
</reference>
<feature type="domain" description="Lipase" evidence="6">
    <location>
        <begin position="129"/>
        <end position="403"/>
    </location>
</feature>
<gene>
    <name evidence="7" type="primary">LIPI_2</name>
    <name evidence="7" type="ORF">Bhyg_02530</name>
</gene>
<evidence type="ECO:0000256" key="2">
    <source>
        <dbReference type="ARBA" id="ARBA00010701"/>
    </source>
</evidence>
<evidence type="ECO:0000256" key="1">
    <source>
        <dbReference type="ARBA" id="ARBA00004613"/>
    </source>
</evidence>
<dbReference type="GO" id="GO:0016298">
    <property type="term" value="F:lipase activity"/>
    <property type="evidence" value="ECO:0007669"/>
    <property type="project" value="InterPro"/>
</dbReference>
<dbReference type="GO" id="GO:0005615">
    <property type="term" value="C:extracellular space"/>
    <property type="evidence" value="ECO:0007669"/>
    <property type="project" value="TreeGrafter"/>
</dbReference>
<feature type="chain" id="PRO_5040285018" evidence="5">
    <location>
        <begin position="33"/>
        <end position="408"/>
    </location>
</feature>
<dbReference type="OrthoDB" id="199913at2759"/>
<evidence type="ECO:0000256" key="3">
    <source>
        <dbReference type="ARBA" id="ARBA00022525"/>
    </source>
</evidence>
<proteinExistence type="inferred from homology"/>
<keyword evidence="5" id="KW-0732">Signal</keyword>
<keyword evidence="8" id="KW-1185">Reference proteome</keyword>
<dbReference type="GO" id="GO:0016042">
    <property type="term" value="P:lipid catabolic process"/>
    <property type="evidence" value="ECO:0007669"/>
    <property type="project" value="TreeGrafter"/>
</dbReference>
<dbReference type="SUPFAM" id="SSF53474">
    <property type="entry name" value="alpha/beta-Hydrolases"/>
    <property type="match status" value="1"/>
</dbReference>
<dbReference type="AlphaFoldDB" id="A0A9Q0NC02"/>
<evidence type="ECO:0000256" key="5">
    <source>
        <dbReference type="SAM" id="SignalP"/>
    </source>
</evidence>
<evidence type="ECO:0000256" key="4">
    <source>
        <dbReference type="RuleBase" id="RU004262"/>
    </source>
</evidence>
<dbReference type="GO" id="GO:0017171">
    <property type="term" value="F:serine hydrolase activity"/>
    <property type="evidence" value="ECO:0007669"/>
    <property type="project" value="TreeGrafter"/>
</dbReference>
<dbReference type="InterPro" id="IPR013818">
    <property type="entry name" value="Lipase"/>
</dbReference>
<evidence type="ECO:0000259" key="6">
    <source>
        <dbReference type="Pfam" id="PF00151"/>
    </source>
</evidence>
<dbReference type="PANTHER" id="PTHR11610">
    <property type="entry name" value="LIPASE"/>
    <property type="match status" value="1"/>
</dbReference>
<comment type="caution">
    <text evidence="7">The sequence shown here is derived from an EMBL/GenBank/DDBJ whole genome shotgun (WGS) entry which is preliminary data.</text>
</comment>
<protein>
    <submittedName>
        <fullName evidence="7">Lipase member I</fullName>
    </submittedName>
</protein>
<dbReference type="Pfam" id="PF00151">
    <property type="entry name" value="Lipase"/>
    <property type="match status" value="1"/>
</dbReference>
<organism evidence="7 8">
    <name type="scientific">Pseudolycoriella hygida</name>
    <dbReference type="NCBI Taxonomy" id="35572"/>
    <lineage>
        <taxon>Eukaryota</taxon>
        <taxon>Metazoa</taxon>
        <taxon>Ecdysozoa</taxon>
        <taxon>Arthropoda</taxon>
        <taxon>Hexapoda</taxon>
        <taxon>Insecta</taxon>
        <taxon>Pterygota</taxon>
        <taxon>Neoptera</taxon>
        <taxon>Endopterygota</taxon>
        <taxon>Diptera</taxon>
        <taxon>Nematocera</taxon>
        <taxon>Sciaroidea</taxon>
        <taxon>Sciaridae</taxon>
        <taxon>Pseudolycoriella</taxon>
    </lineage>
</organism>
<feature type="signal peptide" evidence="5">
    <location>
        <begin position="1"/>
        <end position="32"/>
    </location>
</feature>
<dbReference type="EMBL" id="WJQU01000001">
    <property type="protein sequence ID" value="KAJ6647308.1"/>
    <property type="molecule type" value="Genomic_DNA"/>
</dbReference>
<sequence>MFIRTFVDTEAKMNKFLLLFVIVLVTIGTCSGTTKTYGACSCKCWNSYCENPTDAGKCNQCAKSIQGIDGRTSMDGGKCWIKVANPLPKNDDNQEDWQLVPDANGKLHLVDIKRSVDGDIEPSFVGMNDMIFRLYTRNNLDIPQVIRINNQGDLANSFFNPLHQTRFMIHGWLGGGEGYEDNGRPIMRAFLNQGNFNFFMVDWSVGAETLNYIVARGRVNEVGTVVARFIDFTGQNTNLVSVMGHSLGAHAAGATGKRTTNRLASVVGLDPGGPLFSLDVPADRIDFTDANFVEIHITDAGRLGFQHPVGHANFYPNWGTQQPGCGTDITGQCGHSLVRDFFAESINPNFVFGAIRCRNLEDIRQRNCVVSGPSRRMGGEPIMDGPSEPGSVFFLTTNGQTPFAHGPR</sequence>
<dbReference type="PRINTS" id="PR00821">
    <property type="entry name" value="TAGLIPASE"/>
</dbReference>
<keyword evidence="3" id="KW-0964">Secreted</keyword>
<dbReference type="CDD" id="cd00707">
    <property type="entry name" value="Pancreat_lipase_like"/>
    <property type="match status" value="1"/>
</dbReference>
<comment type="subcellular location">
    <subcellularLocation>
        <location evidence="1">Secreted</location>
    </subcellularLocation>
</comment>
<dbReference type="InterPro" id="IPR029058">
    <property type="entry name" value="AB_hydrolase_fold"/>
</dbReference>